<dbReference type="AlphaFoldDB" id="A0AAW2ITV6"/>
<sequence>MWLRDETCEEVVANNWFSPPTGNPHEQIHLRLKKLRQELRKWNKQTFGCCHSKIKSIENAIKDVQMKDQSIENLALEEALQVELDEQYKRVEVMWNKKLNKDGSKMVTRTRGSSTYQQFSKHDPTEFMQSRELMDHWFTLGRKLVTNF</sequence>
<protein>
    <submittedName>
        <fullName evidence="1">Uncharacterized protein</fullName>
    </submittedName>
</protein>
<gene>
    <name evidence="1" type="ORF">Sangu_2776600</name>
</gene>
<organism evidence="1">
    <name type="scientific">Sesamum angustifolium</name>
    <dbReference type="NCBI Taxonomy" id="2727405"/>
    <lineage>
        <taxon>Eukaryota</taxon>
        <taxon>Viridiplantae</taxon>
        <taxon>Streptophyta</taxon>
        <taxon>Embryophyta</taxon>
        <taxon>Tracheophyta</taxon>
        <taxon>Spermatophyta</taxon>
        <taxon>Magnoliopsida</taxon>
        <taxon>eudicotyledons</taxon>
        <taxon>Gunneridae</taxon>
        <taxon>Pentapetalae</taxon>
        <taxon>asterids</taxon>
        <taxon>lamiids</taxon>
        <taxon>Lamiales</taxon>
        <taxon>Pedaliaceae</taxon>
        <taxon>Sesamum</taxon>
    </lineage>
</organism>
<reference evidence="1" key="1">
    <citation type="submission" date="2020-06" db="EMBL/GenBank/DDBJ databases">
        <authorList>
            <person name="Li T."/>
            <person name="Hu X."/>
            <person name="Zhang T."/>
            <person name="Song X."/>
            <person name="Zhang H."/>
            <person name="Dai N."/>
            <person name="Sheng W."/>
            <person name="Hou X."/>
            <person name="Wei L."/>
        </authorList>
    </citation>
    <scope>NUCLEOTIDE SEQUENCE</scope>
    <source>
        <strain evidence="1">G01</strain>
        <tissue evidence="1">Leaf</tissue>
    </source>
</reference>
<dbReference type="EMBL" id="JACGWK010001590">
    <property type="protein sequence ID" value="KAL0285510.1"/>
    <property type="molecule type" value="Genomic_DNA"/>
</dbReference>
<evidence type="ECO:0000313" key="1">
    <source>
        <dbReference type="EMBL" id="KAL0285510.1"/>
    </source>
</evidence>
<reference evidence="1" key="2">
    <citation type="journal article" date="2024" name="Plant">
        <title>Genomic evolution and insights into agronomic trait innovations of Sesamum species.</title>
        <authorList>
            <person name="Miao H."/>
            <person name="Wang L."/>
            <person name="Qu L."/>
            <person name="Liu H."/>
            <person name="Sun Y."/>
            <person name="Le M."/>
            <person name="Wang Q."/>
            <person name="Wei S."/>
            <person name="Zheng Y."/>
            <person name="Lin W."/>
            <person name="Duan Y."/>
            <person name="Cao H."/>
            <person name="Xiong S."/>
            <person name="Wang X."/>
            <person name="Wei L."/>
            <person name="Li C."/>
            <person name="Ma Q."/>
            <person name="Ju M."/>
            <person name="Zhao R."/>
            <person name="Li G."/>
            <person name="Mu C."/>
            <person name="Tian Q."/>
            <person name="Mei H."/>
            <person name="Zhang T."/>
            <person name="Gao T."/>
            <person name="Zhang H."/>
        </authorList>
    </citation>
    <scope>NUCLEOTIDE SEQUENCE</scope>
    <source>
        <strain evidence="1">G01</strain>
    </source>
</reference>
<proteinExistence type="predicted"/>
<accession>A0AAW2ITV6</accession>
<name>A0AAW2ITV6_9LAMI</name>
<comment type="caution">
    <text evidence="1">The sequence shown here is derived from an EMBL/GenBank/DDBJ whole genome shotgun (WGS) entry which is preliminary data.</text>
</comment>